<dbReference type="Proteomes" id="UP000011613">
    <property type="component" value="Unassembled WGS sequence"/>
</dbReference>
<organism evidence="2 3">
    <name type="scientific">Natronobacterium gregoryi (strain ATCC 43098 / DSM 3393 / CCM 3738 / CIP 104747 / IAM 13177 / JCM 8860 / NBRC 102187 / NCIMB 2189 / SP2)</name>
    <dbReference type="NCBI Taxonomy" id="797304"/>
    <lineage>
        <taxon>Archaea</taxon>
        <taxon>Methanobacteriati</taxon>
        <taxon>Methanobacteriota</taxon>
        <taxon>Stenosarchaea group</taxon>
        <taxon>Halobacteria</taxon>
        <taxon>Halobacteriales</taxon>
        <taxon>Natrialbaceae</taxon>
        <taxon>Natronobacterium</taxon>
    </lineage>
</organism>
<dbReference type="GO" id="GO:0008324">
    <property type="term" value="F:monoatomic cation transmembrane transporter activity"/>
    <property type="evidence" value="ECO:0007669"/>
    <property type="project" value="InterPro"/>
</dbReference>
<gene>
    <name evidence="2" type="ORF">C490_00030</name>
</gene>
<proteinExistence type="predicted"/>
<comment type="caution">
    <text evidence="2">The sequence shown here is derived from an EMBL/GenBank/DDBJ whole genome shotgun (WGS) entry which is preliminary data.</text>
</comment>
<dbReference type="InterPro" id="IPR006037">
    <property type="entry name" value="RCK_C"/>
</dbReference>
<dbReference type="RefSeq" id="WP_005575374.1">
    <property type="nucleotide sequence ID" value="NZ_AOIC01000003.1"/>
</dbReference>
<reference evidence="2 3" key="1">
    <citation type="journal article" date="2014" name="PLoS Genet.">
        <title>Phylogenetically driven sequencing of extremely halophilic archaea reveals strategies for static and dynamic osmo-response.</title>
        <authorList>
            <person name="Becker E.A."/>
            <person name="Seitzer P.M."/>
            <person name="Tritt A."/>
            <person name="Larsen D."/>
            <person name="Krusor M."/>
            <person name="Yao A.I."/>
            <person name="Wu D."/>
            <person name="Madern D."/>
            <person name="Eisen J.A."/>
            <person name="Darling A.E."/>
            <person name="Facciotti M.T."/>
        </authorList>
    </citation>
    <scope>NUCLEOTIDE SEQUENCE [LARGE SCALE GENOMIC DNA]</scope>
    <source>
        <strain evidence="2 3">SP2</strain>
    </source>
</reference>
<dbReference type="AlphaFoldDB" id="L9YJJ7"/>
<protein>
    <submittedName>
        <fullName evidence="2">TrkA-C domain-containing protein</fullName>
    </submittedName>
</protein>
<feature type="non-terminal residue" evidence="2">
    <location>
        <position position="1"/>
    </location>
</feature>
<dbReference type="GO" id="GO:0006813">
    <property type="term" value="P:potassium ion transport"/>
    <property type="evidence" value="ECO:0007669"/>
    <property type="project" value="InterPro"/>
</dbReference>
<dbReference type="PROSITE" id="PS51202">
    <property type="entry name" value="RCK_C"/>
    <property type="match status" value="1"/>
</dbReference>
<dbReference type="Gene3D" id="3.30.70.1450">
    <property type="entry name" value="Regulator of K+ conductance, C-terminal domain"/>
    <property type="match status" value="1"/>
</dbReference>
<dbReference type="PATRIC" id="fig|797304.7.peg.4"/>
<accession>L9YJJ7</accession>
<evidence type="ECO:0000313" key="3">
    <source>
        <dbReference type="Proteomes" id="UP000011613"/>
    </source>
</evidence>
<dbReference type="Gene3D" id="1.20.58.220">
    <property type="entry name" value="Phosphate transport system protein phou homolog 2, domain 2"/>
    <property type="match status" value="1"/>
</dbReference>
<name>L9YJJ7_NATGS</name>
<dbReference type="InterPro" id="IPR036721">
    <property type="entry name" value="RCK_C_sf"/>
</dbReference>
<dbReference type="InterPro" id="IPR038078">
    <property type="entry name" value="PhoU-like_sf"/>
</dbReference>
<sequence>VEVDALESRFEAWTLRAAADAPDPIALRGLIHLGSATEVISDAAIDISEGVLREIDVHPVVQLAVEESDEIITRVEVDPSSDLDGTAIVGGVPNTESTMSVIAIRRPGDGWLLVGDADAEIRGDDVLISKGTRTAAAAFEELAAS</sequence>
<feature type="domain" description="RCK C-terminal" evidence="1">
    <location>
        <begin position="58"/>
        <end position="145"/>
    </location>
</feature>
<evidence type="ECO:0000313" key="2">
    <source>
        <dbReference type="EMBL" id="ELY74309.1"/>
    </source>
</evidence>
<dbReference type="EMBL" id="AOIC01000003">
    <property type="protein sequence ID" value="ELY74309.1"/>
    <property type="molecule type" value="Genomic_DNA"/>
</dbReference>
<evidence type="ECO:0000259" key="1">
    <source>
        <dbReference type="PROSITE" id="PS51202"/>
    </source>
</evidence>
<dbReference type="SUPFAM" id="SSF116726">
    <property type="entry name" value="TrkA C-terminal domain-like"/>
    <property type="match status" value="1"/>
</dbReference>